<dbReference type="EMBL" id="JACBXS010000013">
    <property type="protein sequence ID" value="NYS25005.1"/>
    <property type="molecule type" value="Genomic_DNA"/>
</dbReference>
<keyword evidence="2" id="KW-1185">Reference proteome</keyword>
<dbReference type="GO" id="GO:0044780">
    <property type="term" value="P:bacterial-type flagellum assembly"/>
    <property type="evidence" value="ECO:0007669"/>
    <property type="project" value="InterPro"/>
</dbReference>
<evidence type="ECO:0008006" key="3">
    <source>
        <dbReference type="Google" id="ProtNLM"/>
    </source>
</evidence>
<gene>
    <name evidence="1" type="ORF">HUK65_08360</name>
</gene>
<dbReference type="RefSeq" id="WP_179905702.1">
    <property type="nucleotide sequence ID" value="NZ_JACBXS010000013.1"/>
</dbReference>
<accession>A0A7Z0HZ83</accession>
<sequence>MTWLRRNPLDILCTTLDAERDALLRGDHDALAPLLERKERQLAALVRDGAAAPEAIRSRITPRLDRNRDLLAAAAEGLRAARDRLRSDGARADLCTYGADGARNAAPSTGTKLERRA</sequence>
<evidence type="ECO:0000313" key="1">
    <source>
        <dbReference type="EMBL" id="NYS25005.1"/>
    </source>
</evidence>
<comment type="caution">
    <text evidence="1">The sequence shown here is derived from an EMBL/GenBank/DDBJ whole genome shotgun (WGS) entry which is preliminary data.</text>
</comment>
<name>A0A7Z0HZ83_9RHOB</name>
<dbReference type="SUPFAM" id="SSF140566">
    <property type="entry name" value="FlgN-like"/>
    <property type="match status" value="1"/>
</dbReference>
<dbReference type="Proteomes" id="UP000529417">
    <property type="component" value="Unassembled WGS sequence"/>
</dbReference>
<evidence type="ECO:0000313" key="2">
    <source>
        <dbReference type="Proteomes" id="UP000529417"/>
    </source>
</evidence>
<proteinExistence type="predicted"/>
<organism evidence="1 2">
    <name type="scientific">Rhabdonatronobacter sediminivivens</name>
    <dbReference type="NCBI Taxonomy" id="2743469"/>
    <lineage>
        <taxon>Bacteria</taxon>
        <taxon>Pseudomonadati</taxon>
        <taxon>Pseudomonadota</taxon>
        <taxon>Alphaproteobacteria</taxon>
        <taxon>Rhodobacterales</taxon>
        <taxon>Paracoccaceae</taxon>
        <taxon>Rhabdonatronobacter</taxon>
    </lineage>
</organism>
<protein>
    <recommendedName>
        <fullName evidence="3">FlgN protein</fullName>
    </recommendedName>
</protein>
<dbReference type="InterPro" id="IPR036679">
    <property type="entry name" value="FlgN-like_sf"/>
</dbReference>
<dbReference type="Gene3D" id="1.20.58.300">
    <property type="entry name" value="FlgN-like"/>
    <property type="match status" value="1"/>
</dbReference>
<reference evidence="1 2" key="1">
    <citation type="journal article" date="2000" name="Arch. Microbiol.">
        <title>Rhodobaca bogoriensis gen. nov. and sp. nov., an alkaliphilic purple nonsulfur bacterium from African Rift Valley soda lakes.</title>
        <authorList>
            <person name="Milford A.D."/>
            <person name="Achenbach L.A."/>
            <person name="Jung D.O."/>
            <person name="Madigan M.T."/>
        </authorList>
    </citation>
    <scope>NUCLEOTIDE SEQUENCE [LARGE SCALE GENOMIC DNA]</scope>
    <source>
        <strain evidence="1 2">2376</strain>
    </source>
</reference>
<dbReference type="AlphaFoldDB" id="A0A7Z0HZ83"/>